<organism evidence="1 2">
    <name type="scientific">Tritrichomonas foetus</name>
    <dbReference type="NCBI Taxonomy" id="1144522"/>
    <lineage>
        <taxon>Eukaryota</taxon>
        <taxon>Metamonada</taxon>
        <taxon>Parabasalia</taxon>
        <taxon>Tritrichomonadida</taxon>
        <taxon>Tritrichomonadidae</taxon>
        <taxon>Tritrichomonas</taxon>
    </lineage>
</organism>
<dbReference type="RefSeq" id="XP_068360591.1">
    <property type="nucleotide sequence ID" value="XM_068503652.1"/>
</dbReference>
<reference evidence="1" key="1">
    <citation type="submission" date="2016-10" db="EMBL/GenBank/DDBJ databases">
        <authorList>
            <person name="Benchimol M."/>
            <person name="Almeida L.G."/>
            <person name="Vasconcelos A.T."/>
            <person name="Perreira-Neves A."/>
            <person name="Rosa I.A."/>
            <person name="Tasca T."/>
            <person name="Bogo M.R."/>
            <person name="de Souza W."/>
        </authorList>
    </citation>
    <scope>NUCLEOTIDE SEQUENCE [LARGE SCALE GENOMIC DNA]</scope>
    <source>
        <strain evidence="1">K</strain>
    </source>
</reference>
<proteinExistence type="predicted"/>
<keyword evidence="2" id="KW-1185">Reference proteome</keyword>
<dbReference type="EMBL" id="MLAK01000695">
    <property type="protein sequence ID" value="OHT07455.1"/>
    <property type="molecule type" value="Genomic_DNA"/>
</dbReference>
<dbReference type="AlphaFoldDB" id="A0A1J4K7U1"/>
<protein>
    <submittedName>
        <fullName evidence="1">Uncharacterized protein</fullName>
    </submittedName>
</protein>
<gene>
    <name evidence="1" type="ORF">TRFO_24264</name>
</gene>
<dbReference type="VEuPathDB" id="TrichDB:TRFO_24264"/>
<evidence type="ECO:0000313" key="1">
    <source>
        <dbReference type="EMBL" id="OHT07455.1"/>
    </source>
</evidence>
<accession>A0A1J4K7U1</accession>
<comment type="caution">
    <text evidence="1">The sequence shown here is derived from an EMBL/GenBank/DDBJ whole genome shotgun (WGS) entry which is preliminary data.</text>
</comment>
<sequence>MFVKNSSPVRTEYQNDLTLMIKTRSPSLYDVLKHEQLLTTLRNEAPSFLDFFFPPEEMKKEELNLPNFDLLIELALSSHKNPTHHVLFQLNRNASNVLCYPSRKFQELVVSDKKRRLFLKLRNFMNDSKNNQNSMFIGHFCRIFEAYLRSHPHILLANGILLNKTSVICPSDGEEDLQDSNDSDIFNKPILIRKFSNFEQGNQFSQSLRSNKSMPIIKNELVQEYLFEDSFSKEKFLDFVIHNCKFLPFREFLSNLLSEFISLFPNAIKKILHFAAIVALNLYDLRQLATKSKNDRRSDEEFFSFKKGLKKLENHSLNYKKEKIPFYQNLKINLNLKYPNQTKKDKFIHNVKRNLSYYSLHENKKENRSEDPSKKIFKNINNELDLKKEKMSFEEMKNLIYFLLSSIRLAFSFDSTILQKLNEDEDILLYLLTCGVFSDKYSIISKESFDLLNFILNDTNEDGTIKSLNLNPPSLVDDFAKFFEFDVNEITPQMIAALKIFWNHRFKYDMNKITTEKQQILCNLEIIDIDDKILAKHGISQYETKSGITVLEMLFPIALIEPPVSIQLSNEFLSIIKHLNNEMKLIYQEFNKLKNFSLNVTPNTSLNRSFNSSFHELLNNSFNKSLNNSLNKSTRNYLNLSQKMNEKSQRKKQKEMFMRAFEIDCVFYELRHRKIEINDHYFTILSWIKEMLPICPIQGNVLSNEEFKKIRAPTNGVIFELSDIFLGNESAFFLFKPGKLLSQNLNEQIDRQWAEKVRKYKNMYNYTRKCKVTLDENVTKENEKSIADDLDQKK</sequence>
<dbReference type="OrthoDB" id="10687790at2759"/>
<dbReference type="Proteomes" id="UP000179807">
    <property type="component" value="Unassembled WGS sequence"/>
</dbReference>
<name>A0A1J4K7U1_9EUKA</name>
<dbReference type="GeneID" id="94838356"/>
<evidence type="ECO:0000313" key="2">
    <source>
        <dbReference type="Proteomes" id="UP000179807"/>
    </source>
</evidence>